<dbReference type="AlphaFoldDB" id="A0A182JWX0"/>
<dbReference type="GO" id="GO:0004197">
    <property type="term" value="F:cysteine-type endopeptidase activity"/>
    <property type="evidence" value="ECO:0007669"/>
    <property type="project" value="InterPro"/>
</dbReference>
<dbReference type="PANTHER" id="PTHR10454:SF232">
    <property type="entry name" value="AT03047P-RELATED"/>
    <property type="match status" value="1"/>
</dbReference>
<dbReference type="SMART" id="SM00115">
    <property type="entry name" value="CASc"/>
    <property type="match status" value="1"/>
</dbReference>
<dbReference type="GO" id="GO:0043525">
    <property type="term" value="P:positive regulation of neuron apoptotic process"/>
    <property type="evidence" value="ECO:0007669"/>
    <property type="project" value="TreeGrafter"/>
</dbReference>
<dbReference type="InterPro" id="IPR015917">
    <property type="entry name" value="Pept_C14A"/>
</dbReference>
<dbReference type="GO" id="GO:0006915">
    <property type="term" value="P:apoptotic process"/>
    <property type="evidence" value="ECO:0007669"/>
    <property type="project" value="TreeGrafter"/>
</dbReference>
<proteinExistence type="inferred from homology"/>
<dbReference type="InterPro" id="IPR029030">
    <property type="entry name" value="Caspase-like_dom_sf"/>
</dbReference>
<evidence type="ECO:0000259" key="4">
    <source>
        <dbReference type="PROSITE" id="PS50208"/>
    </source>
</evidence>
<reference evidence="6" key="1">
    <citation type="submission" date="2013-03" db="EMBL/GenBank/DDBJ databases">
        <title>The Genome Sequence of Anopheles christyi ACHKN1017.</title>
        <authorList>
            <consortium name="The Broad Institute Genomics Platform"/>
            <person name="Neafsey D.E."/>
            <person name="Besansky N."/>
            <person name="Walker B."/>
            <person name="Young S.K."/>
            <person name="Zeng Q."/>
            <person name="Gargeya S."/>
            <person name="Fitzgerald M."/>
            <person name="Haas B."/>
            <person name="Abouelleil A."/>
            <person name="Allen A.W."/>
            <person name="Alvarado L."/>
            <person name="Arachchi H.M."/>
            <person name="Berlin A.M."/>
            <person name="Chapman S.B."/>
            <person name="Gainer-Dewar J."/>
            <person name="Goldberg J."/>
            <person name="Griggs A."/>
            <person name="Gujja S."/>
            <person name="Hansen M."/>
            <person name="Howarth C."/>
            <person name="Imamovic A."/>
            <person name="Ireland A."/>
            <person name="Larimer J."/>
            <person name="McCowan C."/>
            <person name="Murphy C."/>
            <person name="Pearson M."/>
            <person name="Poon T.W."/>
            <person name="Priest M."/>
            <person name="Roberts A."/>
            <person name="Saif S."/>
            <person name="Shea T."/>
            <person name="Sisk P."/>
            <person name="Sykes S."/>
            <person name="Wortman J."/>
            <person name="Nusbaum C."/>
            <person name="Birren B."/>
        </authorList>
    </citation>
    <scope>NUCLEOTIDE SEQUENCE [LARGE SCALE GENOMIC DNA]</scope>
    <source>
        <strain evidence="6">ACHKN1017</strain>
    </source>
</reference>
<evidence type="ECO:0000313" key="5">
    <source>
        <dbReference type="EnsemblMetazoa" id="ACHR003001-PA"/>
    </source>
</evidence>
<dbReference type="InterPro" id="IPR011600">
    <property type="entry name" value="Pept_C14_caspase"/>
</dbReference>
<dbReference type="InterPro" id="IPR033139">
    <property type="entry name" value="Caspase_cys_AS"/>
</dbReference>
<evidence type="ECO:0000256" key="1">
    <source>
        <dbReference type="ARBA" id="ARBA00010134"/>
    </source>
</evidence>
<evidence type="ECO:0000259" key="3">
    <source>
        <dbReference type="PROSITE" id="PS50207"/>
    </source>
</evidence>
<dbReference type="GO" id="GO:0005737">
    <property type="term" value="C:cytoplasm"/>
    <property type="evidence" value="ECO:0007669"/>
    <property type="project" value="TreeGrafter"/>
</dbReference>
<dbReference type="PANTHER" id="PTHR10454">
    <property type="entry name" value="CASPASE"/>
    <property type="match status" value="1"/>
</dbReference>
<evidence type="ECO:0000256" key="2">
    <source>
        <dbReference type="RuleBase" id="RU003971"/>
    </source>
</evidence>
<name>A0A182JWX0_9DIPT</name>
<accession>A0A182JWX0</accession>
<comment type="similarity">
    <text evidence="1 2">Belongs to the peptidase C14A family.</text>
</comment>
<dbReference type="InterPro" id="IPR002138">
    <property type="entry name" value="Pept_C14_p10"/>
</dbReference>
<dbReference type="PROSITE" id="PS50208">
    <property type="entry name" value="CASPASE_P20"/>
    <property type="match status" value="1"/>
</dbReference>
<dbReference type="SUPFAM" id="SSF52129">
    <property type="entry name" value="Caspase-like"/>
    <property type="match status" value="1"/>
</dbReference>
<sequence length="207" mass="23847">IEPTQTASTYDLSKKAYVLVFHHDKFKDALHNRNGSAEDLKKLRQTLAHYRCDQLDVNENKNIDQVERKMEEIKKKDFTQYSCLIVFIMSHGNANDTIMAQDGKYYSFQKDVVELCTSNRTLNDKPKLFVVQACRGAAHIVTDATPSMSHKIDLVIFHSSFQGAVSFRDQKRGSFFMQAFLRLLHKHNNESIVKINTLLNQEFTQNG</sequence>
<dbReference type="InterPro" id="IPR001309">
    <property type="entry name" value="Pept_C14_p20"/>
</dbReference>
<feature type="domain" description="Caspase family p10" evidence="3">
    <location>
        <begin position="144"/>
        <end position="187"/>
    </location>
</feature>
<feature type="domain" description="Caspase family p20" evidence="4">
    <location>
        <begin position="14"/>
        <end position="138"/>
    </location>
</feature>
<dbReference type="VEuPathDB" id="VectorBase:ACHR003001"/>
<dbReference type="Proteomes" id="UP000075881">
    <property type="component" value="Unassembled WGS sequence"/>
</dbReference>
<dbReference type="GO" id="GO:0006508">
    <property type="term" value="P:proteolysis"/>
    <property type="evidence" value="ECO:0007669"/>
    <property type="project" value="InterPro"/>
</dbReference>
<evidence type="ECO:0008006" key="7">
    <source>
        <dbReference type="Google" id="ProtNLM"/>
    </source>
</evidence>
<reference evidence="5" key="2">
    <citation type="submission" date="2020-05" db="UniProtKB">
        <authorList>
            <consortium name="EnsemblMetazoa"/>
        </authorList>
    </citation>
    <scope>IDENTIFICATION</scope>
    <source>
        <strain evidence="5">ACHKN1017</strain>
    </source>
</reference>
<organism evidence="5 6">
    <name type="scientific">Anopheles christyi</name>
    <dbReference type="NCBI Taxonomy" id="43041"/>
    <lineage>
        <taxon>Eukaryota</taxon>
        <taxon>Metazoa</taxon>
        <taxon>Ecdysozoa</taxon>
        <taxon>Arthropoda</taxon>
        <taxon>Hexapoda</taxon>
        <taxon>Insecta</taxon>
        <taxon>Pterygota</taxon>
        <taxon>Neoptera</taxon>
        <taxon>Endopterygota</taxon>
        <taxon>Diptera</taxon>
        <taxon>Nematocera</taxon>
        <taxon>Culicoidea</taxon>
        <taxon>Culicidae</taxon>
        <taxon>Anophelinae</taxon>
        <taxon>Anopheles</taxon>
    </lineage>
</organism>
<dbReference type="InterPro" id="IPR002398">
    <property type="entry name" value="Pept_C14"/>
</dbReference>
<dbReference type="Gene3D" id="3.40.50.1460">
    <property type="match status" value="1"/>
</dbReference>
<dbReference type="EnsemblMetazoa" id="ACHR003001-RA">
    <property type="protein sequence ID" value="ACHR003001-PA"/>
    <property type="gene ID" value="ACHR003001"/>
</dbReference>
<evidence type="ECO:0000313" key="6">
    <source>
        <dbReference type="Proteomes" id="UP000075881"/>
    </source>
</evidence>
<dbReference type="PROSITE" id="PS50207">
    <property type="entry name" value="CASPASE_P10"/>
    <property type="match status" value="1"/>
</dbReference>
<dbReference type="STRING" id="43041.A0A182JWX0"/>
<dbReference type="Pfam" id="PF00656">
    <property type="entry name" value="Peptidase_C14"/>
    <property type="match status" value="1"/>
</dbReference>
<dbReference type="PROSITE" id="PS01122">
    <property type="entry name" value="CASPASE_CYS"/>
    <property type="match status" value="1"/>
</dbReference>
<protein>
    <recommendedName>
        <fullName evidence="7">Caspase family p20 domain-containing protein</fullName>
    </recommendedName>
</protein>
<dbReference type="PRINTS" id="PR00376">
    <property type="entry name" value="IL1BCENZYME"/>
</dbReference>
<keyword evidence="6" id="KW-1185">Reference proteome</keyword>